<dbReference type="PANTHER" id="PTHR30461">
    <property type="entry name" value="DNA-INVERTASE FROM LAMBDOID PROPHAGE"/>
    <property type="match status" value="1"/>
</dbReference>
<dbReference type="Pfam" id="PF07508">
    <property type="entry name" value="Recombinase"/>
    <property type="match status" value="1"/>
</dbReference>
<keyword evidence="3" id="KW-0175">Coiled coil</keyword>
<evidence type="ECO:0000313" key="6">
    <source>
        <dbReference type="Proteomes" id="UP001500880"/>
    </source>
</evidence>
<dbReference type="InterPro" id="IPR011109">
    <property type="entry name" value="DNA_bind_recombinase_dom"/>
</dbReference>
<dbReference type="Gene3D" id="3.40.50.1390">
    <property type="entry name" value="Resolvase, N-terminal catalytic domain"/>
    <property type="match status" value="1"/>
</dbReference>
<evidence type="ECO:0000259" key="4">
    <source>
        <dbReference type="PROSITE" id="PS51737"/>
    </source>
</evidence>
<dbReference type="InterPro" id="IPR050639">
    <property type="entry name" value="SSR_resolvase"/>
</dbReference>
<organism evidence="5 6">
    <name type="scientific">Salinibacillus aidingensis</name>
    <dbReference type="NCBI Taxonomy" id="237684"/>
    <lineage>
        <taxon>Bacteria</taxon>
        <taxon>Bacillati</taxon>
        <taxon>Bacillota</taxon>
        <taxon>Bacilli</taxon>
        <taxon>Bacillales</taxon>
        <taxon>Bacillaceae</taxon>
        <taxon>Salinibacillus</taxon>
    </lineage>
</organism>
<evidence type="ECO:0000313" key="5">
    <source>
        <dbReference type="EMBL" id="GAA0496841.1"/>
    </source>
</evidence>
<feature type="coiled-coil region" evidence="3">
    <location>
        <begin position="430"/>
        <end position="467"/>
    </location>
</feature>
<dbReference type="Gene3D" id="3.90.1750.20">
    <property type="entry name" value="Putative Large Serine Recombinase, Chain B, Domain 2"/>
    <property type="match status" value="1"/>
</dbReference>
<dbReference type="SMART" id="SM00857">
    <property type="entry name" value="Resolvase"/>
    <property type="match status" value="1"/>
</dbReference>
<protein>
    <submittedName>
        <fullName evidence="5">Recombinase family protein</fullName>
    </submittedName>
</protein>
<sequence>MYKFCYKINGTYTLTDYQLFDVEQSELPFNVYKDGVKITTAYVRWSDIYQTDRNSLKIQVNEVVARAKQEGFQVIILFVDQAKSAYHIPAQKRPEMLNMKEYILSYSNVLATIFYEESRVTRLIEDFVLNILGPIKDVKPNFKVYSTKTEGVWDENNPFVQAKLALANEEVEEKSFRAFDYHATVINKSSKRPESRNPYGYSLTNDDIELNEYAPIVMFIFYLYSFGHSDKKIAELLNKANTPLPTKNAISWSDSSVRYILNNLWYVGDLTWFARTSYEKSKRKPLDEVTLIKEHHEPLIGPNLWELTQYFRSFKNNKDRMNSPFMLRDLCYCVKCGVKLKTKNMTPSKSKKKYLYYRCPSCTKKVNIDVLHSIVLKDYSHRWSRDILNYKDTLQKILNKWKKSILKNQSKSNESIKMLRYKLNTLTQEHEYFKDIKEAFELQLNNLEREKVSLAKISEKLELLQQDTKQIEIIDRFKQEIFSYSTEEKRSLLLLAIKRIEVDFTQNANPSIEYRLTPYVEIESLIDSNSDSS</sequence>
<reference evidence="6" key="1">
    <citation type="journal article" date="2019" name="Int. J. Syst. Evol. Microbiol.">
        <title>The Global Catalogue of Microorganisms (GCM) 10K type strain sequencing project: providing services to taxonomists for standard genome sequencing and annotation.</title>
        <authorList>
            <consortium name="The Broad Institute Genomics Platform"/>
            <consortium name="The Broad Institute Genome Sequencing Center for Infectious Disease"/>
            <person name="Wu L."/>
            <person name="Ma J."/>
        </authorList>
    </citation>
    <scope>NUCLEOTIDE SEQUENCE [LARGE SCALE GENOMIC DNA]</scope>
    <source>
        <strain evidence="6">JCM 12389</strain>
    </source>
</reference>
<evidence type="ECO:0000256" key="2">
    <source>
        <dbReference type="ARBA" id="ARBA00023172"/>
    </source>
</evidence>
<dbReference type="EMBL" id="BAAADO010000005">
    <property type="protein sequence ID" value="GAA0496841.1"/>
    <property type="molecule type" value="Genomic_DNA"/>
</dbReference>
<proteinExistence type="predicted"/>
<dbReference type="InterPro" id="IPR036162">
    <property type="entry name" value="Resolvase-like_N_sf"/>
</dbReference>
<dbReference type="RefSeq" id="WP_343841580.1">
    <property type="nucleotide sequence ID" value="NZ_BAAADO010000005.1"/>
</dbReference>
<gene>
    <name evidence="5" type="ORF">GCM10008986_24730</name>
</gene>
<keyword evidence="1" id="KW-0238">DNA-binding</keyword>
<dbReference type="InterPro" id="IPR006119">
    <property type="entry name" value="Resolv_N"/>
</dbReference>
<keyword evidence="6" id="KW-1185">Reference proteome</keyword>
<dbReference type="PANTHER" id="PTHR30461:SF2">
    <property type="entry name" value="SERINE RECOMBINASE PINE-RELATED"/>
    <property type="match status" value="1"/>
</dbReference>
<evidence type="ECO:0000256" key="1">
    <source>
        <dbReference type="ARBA" id="ARBA00023125"/>
    </source>
</evidence>
<accession>A0ABP3LAS2</accession>
<evidence type="ECO:0000256" key="3">
    <source>
        <dbReference type="SAM" id="Coils"/>
    </source>
</evidence>
<keyword evidence="2" id="KW-0233">DNA recombination</keyword>
<name>A0ABP3LAS2_9BACI</name>
<comment type="caution">
    <text evidence="5">The sequence shown here is derived from an EMBL/GenBank/DDBJ whole genome shotgun (WGS) entry which is preliminary data.</text>
</comment>
<dbReference type="InterPro" id="IPR038109">
    <property type="entry name" value="DNA_bind_recomb_sf"/>
</dbReference>
<feature type="domain" description="Recombinase" evidence="4">
    <location>
        <begin position="198"/>
        <end position="320"/>
    </location>
</feature>
<dbReference type="Proteomes" id="UP001500880">
    <property type="component" value="Unassembled WGS sequence"/>
</dbReference>
<dbReference type="PROSITE" id="PS51737">
    <property type="entry name" value="RECOMBINASE_DNA_BIND"/>
    <property type="match status" value="1"/>
</dbReference>